<organism evidence="2 3">
    <name type="scientific">Bugula neritina</name>
    <name type="common">Brown bryozoan</name>
    <name type="synonym">Sertularia neritina</name>
    <dbReference type="NCBI Taxonomy" id="10212"/>
    <lineage>
        <taxon>Eukaryota</taxon>
        <taxon>Metazoa</taxon>
        <taxon>Spiralia</taxon>
        <taxon>Lophotrochozoa</taxon>
        <taxon>Bryozoa</taxon>
        <taxon>Gymnolaemata</taxon>
        <taxon>Cheilostomatida</taxon>
        <taxon>Flustrina</taxon>
        <taxon>Buguloidea</taxon>
        <taxon>Bugulidae</taxon>
        <taxon>Bugula</taxon>
    </lineage>
</organism>
<name>A0A7J7JX78_BUGNE</name>
<dbReference type="Proteomes" id="UP000593567">
    <property type="component" value="Unassembled WGS sequence"/>
</dbReference>
<comment type="caution">
    <text evidence="2">The sequence shown here is derived from an EMBL/GenBank/DDBJ whole genome shotgun (WGS) entry which is preliminary data.</text>
</comment>
<dbReference type="InterPro" id="IPR036397">
    <property type="entry name" value="RNaseH_sf"/>
</dbReference>
<evidence type="ECO:0000313" key="2">
    <source>
        <dbReference type="EMBL" id="KAF6030324.1"/>
    </source>
</evidence>
<dbReference type="PANTHER" id="PTHR37984:SF13">
    <property type="entry name" value="RIBONUCLEASE H"/>
    <property type="match status" value="1"/>
</dbReference>
<evidence type="ECO:0000313" key="3">
    <source>
        <dbReference type="Proteomes" id="UP000593567"/>
    </source>
</evidence>
<proteinExistence type="predicted"/>
<dbReference type="GO" id="GO:0003676">
    <property type="term" value="F:nucleic acid binding"/>
    <property type="evidence" value="ECO:0007669"/>
    <property type="project" value="InterPro"/>
</dbReference>
<keyword evidence="3" id="KW-1185">Reference proteome</keyword>
<reference evidence="2" key="1">
    <citation type="submission" date="2020-06" db="EMBL/GenBank/DDBJ databases">
        <title>Draft genome of Bugula neritina, a colonial animal packing powerful symbionts and potential medicines.</title>
        <authorList>
            <person name="Rayko M."/>
        </authorList>
    </citation>
    <scope>NUCLEOTIDE SEQUENCE [LARGE SCALE GENOMIC DNA]</scope>
    <source>
        <strain evidence="2">Kwan_BN1</strain>
    </source>
</reference>
<dbReference type="InterPro" id="IPR041588">
    <property type="entry name" value="Integrase_H2C2"/>
</dbReference>
<dbReference type="EMBL" id="VXIV02001714">
    <property type="protein sequence ID" value="KAF6030324.1"/>
    <property type="molecule type" value="Genomic_DNA"/>
</dbReference>
<evidence type="ECO:0000259" key="1">
    <source>
        <dbReference type="Pfam" id="PF17921"/>
    </source>
</evidence>
<dbReference type="OrthoDB" id="8035539at2759"/>
<feature type="domain" description="Integrase zinc-binding" evidence="1">
    <location>
        <begin position="91"/>
        <end position="146"/>
    </location>
</feature>
<dbReference type="FunFam" id="1.10.340.70:FF:000003">
    <property type="entry name" value="Protein CBG25708"/>
    <property type="match status" value="1"/>
</dbReference>
<protein>
    <recommendedName>
        <fullName evidence="1">Integrase zinc-binding domain-containing protein</fullName>
    </recommendedName>
</protein>
<dbReference type="Gene3D" id="1.10.340.70">
    <property type="match status" value="1"/>
</dbReference>
<dbReference type="AlphaFoldDB" id="A0A7J7JX78"/>
<dbReference type="Gene3D" id="3.30.420.10">
    <property type="entry name" value="Ribonuclease H-like superfamily/Ribonuclease H"/>
    <property type="match status" value="1"/>
</dbReference>
<gene>
    <name evidence="2" type="ORF">EB796_011374</name>
</gene>
<dbReference type="InterPro" id="IPR050951">
    <property type="entry name" value="Retrovirus_Pol_polyprotein"/>
</dbReference>
<accession>A0A7J7JX78</accession>
<dbReference type="PANTHER" id="PTHR37984">
    <property type="entry name" value="PROTEIN CBG26694"/>
    <property type="match status" value="1"/>
</dbReference>
<sequence length="243" mass="27731">MPVDPALMDNIKISEIGCVFSVTEEVLPVTAEVIAKYTLSDSTLPGVMKYSRVGWPKHLKEDEESLRPYYSKSNEIGVKRGCILMGLHLVIPEQLRKQILVEIHTDHQRMVKSKAIARSYVWWPGLDKDIEEVCKTCEACQRNKPNPPIAETHPWISAQKPWERIHVDYAGLVEGHMFLIVVDAYVKWPKTLMTSTSTTLVTCNALRGAVCKTWFAKCFGVRQRTMFHISRLQGVHSKLWDNP</sequence>
<dbReference type="Pfam" id="PF17921">
    <property type="entry name" value="Integrase_H2C2"/>
    <property type="match status" value="1"/>
</dbReference>